<dbReference type="PANTHER" id="PTHR11439:SF440">
    <property type="entry name" value="INTEGRASE CATALYTIC DOMAIN-CONTAINING PROTEIN"/>
    <property type="match status" value="1"/>
</dbReference>
<name>A0A225W9Y1_9STRA</name>
<dbReference type="OrthoDB" id="149341at2759"/>
<accession>A0A225W9Y1</accession>
<dbReference type="STRING" id="4795.A0A225W9Y1"/>
<keyword evidence="2" id="KW-1185">Reference proteome</keyword>
<reference evidence="2" key="1">
    <citation type="submission" date="2017-03" db="EMBL/GenBank/DDBJ databases">
        <title>Phytopthora megakarya and P. palmivora, two closely related causual agents of cacao black pod achieved similar genome size and gene model numbers by different mechanisms.</title>
        <authorList>
            <person name="Ali S."/>
            <person name="Shao J."/>
            <person name="Larry D.J."/>
            <person name="Kronmiller B."/>
            <person name="Shen D."/>
            <person name="Strem M.D."/>
            <person name="Melnick R.L."/>
            <person name="Guiltinan M.J."/>
            <person name="Tyler B.M."/>
            <person name="Meinhardt L.W."/>
            <person name="Bailey B.A."/>
        </authorList>
    </citation>
    <scope>NUCLEOTIDE SEQUENCE [LARGE SCALE GENOMIC DNA]</scope>
    <source>
        <strain evidence="2">zdho120</strain>
    </source>
</reference>
<organism evidence="1 2">
    <name type="scientific">Phytophthora megakarya</name>
    <dbReference type="NCBI Taxonomy" id="4795"/>
    <lineage>
        <taxon>Eukaryota</taxon>
        <taxon>Sar</taxon>
        <taxon>Stramenopiles</taxon>
        <taxon>Oomycota</taxon>
        <taxon>Peronosporomycetes</taxon>
        <taxon>Peronosporales</taxon>
        <taxon>Peronosporaceae</taxon>
        <taxon>Phytophthora</taxon>
    </lineage>
</organism>
<dbReference type="CDD" id="cd09272">
    <property type="entry name" value="RNase_HI_RT_Ty1"/>
    <property type="match status" value="1"/>
</dbReference>
<gene>
    <name evidence="1" type="ORF">PHMEG_00012131</name>
</gene>
<dbReference type="AlphaFoldDB" id="A0A225W9Y1"/>
<sequence>MEHDLTSTLCFRDANRGGDTASRRSTSGVLGKVSGAPVIFKSKKQSAVALSTAEVKYMTLALTTQEIIRLRQLLAEMGFQKLPSTSVFVDNNAAISIASNQGGVPCQIHRPSFSFRP</sequence>
<evidence type="ECO:0000313" key="2">
    <source>
        <dbReference type="Proteomes" id="UP000198211"/>
    </source>
</evidence>
<protein>
    <submittedName>
        <fullName evidence="1">Polyprotein</fullName>
    </submittedName>
</protein>
<dbReference type="Proteomes" id="UP000198211">
    <property type="component" value="Unassembled WGS sequence"/>
</dbReference>
<dbReference type="EMBL" id="NBNE01001347">
    <property type="protein sequence ID" value="OWZ14395.1"/>
    <property type="molecule type" value="Genomic_DNA"/>
</dbReference>
<evidence type="ECO:0000313" key="1">
    <source>
        <dbReference type="EMBL" id="OWZ14395.1"/>
    </source>
</evidence>
<comment type="caution">
    <text evidence="1">The sequence shown here is derived from an EMBL/GenBank/DDBJ whole genome shotgun (WGS) entry which is preliminary data.</text>
</comment>
<proteinExistence type="predicted"/>
<dbReference type="PANTHER" id="PTHR11439">
    <property type="entry name" value="GAG-POL-RELATED RETROTRANSPOSON"/>
    <property type="match status" value="1"/>
</dbReference>